<dbReference type="InterPro" id="IPR045034">
    <property type="entry name" value="O-acyltransferase_WSD1-like"/>
</dbReference>
<evidence type="ECO:0000256" key="1">
    <source>
        <dbReference type="ARBA" id="ARBA00004162"/>
    </source>
</evidence>
<comment type="catalytic activity">
    <reaction evidence="9">
        <text>a long chain fatty alcohol + a fatty acyl-CoA = a long-chain alcohol wax ester + CoA</text>
        <dbReference type="Rhea" id="RHEA:38443"/>
        <dbReference type="ChEBI" id="CHEBI:17135"/>
        <dbReference type="ChEBI" id="CHEBI:57287"/>
        <dbReference type="ChEBI" id="CHEBI:77636"/>
        <dbReference type="ChEBI" id="CHEBI:235323"/>
        <dbReference type="EC" id="2.3.1.75"/>
    </reaction>
</comment>
<dbReference type="EMBL" id="PSQE01000004">
    <property type="protein sequence ID" value="RHN61772.1"/>
    <property type="molecule type" value="Genomic_DNA"/>
</dbReference>
<evidence type="ECO:0000256" key="6">
    <source>
        <dbReference type="ARBA" id="ARBA00022824"/>
    </source>
</evidence>
<gene>
    <name evidence="13" type="ORF">MtrunA17_Chr4g0040261</name>
</gene>
<dbReference type="UniPathway" id="UPA00282"/>
<evidence type="ECO:0000259" key="11">
    <source>
        <dbReference type="Pfam" id="PF03007"/>
    </source>
</evidence>
<evidence type="ECO:0000256" key="2">
    <source>
        <dbReference type="ARBA" id="ARBA00004586"/>
    </source>
</evidence>
<evidence type="ECO:0000256" key="7">
    <source>
        <dbReference type="ARBA" id="ARBA00023315"/>
    </source>
</evidence>
<dbReference type="Proteomes" id="UP000265566">
    <property type="component" value="Chromosome 4"/>
</dbReference>
<dbReference type="EC" id="2.3.1.-" evidence="13"/>
<dbReference type="PANTHER" id="PTHR31650">
    <property type="entry name" value="O-ACYLTRANSFERASE (WSD1-LIKE) FAMILY PROTEIN"/>
    <property type="match status" value="1"/>
</dbReference>
<proteinExistence type="inferred from homology"/>
<name>A0A396I844_MEDTR</name>
<evidence type="ECO:0000256" key="4">
    <source>
        <dbReference type="ARBA" id="ARBA00005189"/>
    </source>
</evidence>
<evidence type="ECO:0000256" key="8">
    <source>
        <dbReference type="ARBA" id="ARBA00024360"/>
    </source>
</evidence>
<comment type="similarity">
    <text evidence="8">In the N-terminal section; belongs to the long-chain O-acyltransferase family.</text>
</comment>
<protein>
    <submittedName>
        <fullName evidence="13">Putative transferase</fullName>
        <ecNumber evidence="13">2.3.1.-</ecNumber>
    </submittedName>
</protein>
<comment type="catalytic activity">
    <reaction evidence="10">
        <text>an acyl-CoA + a 1,2-diacyl-sn-glycerol = a triacyl-sn-glycerol + CoA</text>
        <dbReference type="Rhea" id="RHEA:10868"/>
        <dbReference type="ChEBI" id="CHEBI:17815"/>
        <dbReference type="ChEBI" id="CHEBI:57287"/>
        <dbReference type="ChEBI" id="CHEBI:58342"/>
        <dbReference type="ChEBI" id="CHEBI:64615"/>
        <dbReference type="EC" id="2.3.1.20"/>
    </reaction>
</comment>
<organism evidence="13">
    <name type="scientific">Medicago truncatula</name>
    <name type="common">Barrel medic</name>
    <name type="synonym">Medicago tribuloides</name>
    <dbReference type="NCBI Taxonomy" id="3880"/>
    <lineage>
        <taxon>Eukaryota</taxon>
        <taxon>Viridiplantae</taxon>
        <taxon>Streptophyta</taxon>
        <taxon>Embryophyta</taxon>
        <taxon>Tracheophyta</taxon>
        <taxon>Spermatophyta</taxon>
        <taxon>Magnoliopsida</taxon>
        <taxon>eudicotyledons</taxon>
        <taxon>Gunneridae</taxon>
        <taxon>Pentapetalae</taxon>
        <taxon>rosids</taxon>
        <taxon>fabids</taxon>
        <taxon>Fabales</taxon>
        <taxon>Fabaceae</taxon>
        <taxon>Papilionoideae</taxon>
        <taxon>50 kb inversion clade</taxon>
        <taxon>NPAAA clade</taxon>
        <taxon>Hologalegina</taxon>
        <taxon>IRL clade</taxon>
        <taxon>Trifolieae</taxon>
        <taxon>Medicago</taxon>
    </lineage>
</organism>
<dbReference type="InterPro" id="IPR004255">
    <property type="entry name" value="O-acyltransferase_WSD1_N"/>
</dbReference>
<keyword evidence="5 13" id="KW-0808">Transferase</keyword>
<dbReference type="PANTHER" id="PTHR31650:SF33">
    <property type="entry name" value="O-ACYLTRANSFERASE WSD1-LIKE PROTEIN"/>
    <property type="match status" value="1"/>
</dbReference>
<evidence type="ECO:0000256" key="9">
    <source>
        <dbReference type="ARBA" id="ARBA00047604"/>
    </source>
</evidence>
<comment type="pathway">
    <text evidence="4">Lipid metabolism.</text>
</comment>
<comment type="pathway">
    <text evidence="3">Glycerolipid metabolism; triacylglycerol biosynthesis.</text>
</comment>
<dbReference type="Pfam" id="PF06974">
    <property type="entry name" value="WS_DGAT_C"/>
    <property type="match status" value="1"/>
</dbReference>
<evidence type="ECO:0000256" key="3">
    <source>
        <dbReference type="ARBA" id="ARBA00004771"/>
    </source>
</evidence>
<dbReference type="GO" id="GO:0005789">
    <property type="term" value="C:endoplasmic reticulum membrane"/>
    <property type="evidence" value="ECO:0007669"/>
    <property type="project" value="UniProtKB-SubCell"/>
</dbReference>
<feature type="domain" description="O-acyltransferase WSD1-like N-terminal" evidence="11">
    <location>
        <begin position="133"/>
        <end position="209"/>
    </location>
</feature>
<keyword evidence="7 13" id="KW-0012">Acyltransferase</keyword>
<comment type="subcellular location">
    <subcellularLocation>
        <location evidence="1">Cell membrane</location>
        <topology evidence="1">Single-pass membrane protein</topology>
    </subcellularLocation>
    <subcellularLocation>
        <location evidence="2">Endoplasmic reticulum membrane</location>
    </subcellularLocation>
</comment>
<feature type="domain" description="O-acyltransferase WSD1 C-terminal" evidence="12">
    <location>
        <begin position="344"/>
        <end position="489"/>
    </location>
</feature>
<dbReference type="Gramene" id="rna24267">
    <property type="protein sequence ID" value="RHN61772.1"/>
    <property type="gene ID" value="gene24267"/>
</dbReference>
<dbReference type="GO" id="GO:0004144">
    <property type="term" value="F:diacylglycerol O-acyltransferase activity"/>
    <property type="evidence" value="ECO:0007669"/>
    <property type="project" value="UniProtKB-EC"/>
</dbReference>
<evidence type="ECO:0000313" key="13">
    <source>
        <dbReference type="EMBL" id="RHN61772.1"/>
    </source>
</evidence>
<dbReference type="GO" id="GO:0005886">
    <property type="term" value="C:plasma membrane"/>
    <property type="evidence" value="ECO:0007669"/>
    <property type="project" value="UniProtKB-SubCell"/>
</dbReference>
<dbReference type="InterPro" id="IPR009721">
    <property type="entry name" value="O-acyltransferase_WSD1_C"/>
</dbReference>
<evidence type="ECO:0000256" key="5">
    <source>
        <dbReference type="ARBA" id="ARBA00022679"/>
    </source>
</evidence>
<evidence type="ECO:0000256" key="10">
    <source>
        <dbReference type="ARBA" id="ARBA00048109"/>
    </source>
</evidence>
<evidence type="ECO:0000259" key="12">
    <source>
        <dbReference type="Pfam" id="PF06974"/>
    </source>
</evidence>
<sequence length="498" mass="56881">MLFAAISTRDKFQSLYIQKLISLYFVIGCIVHIMDNFEYVTEPVSPSGQYFNTPPLCSYVFGFLESQIPIDDSQTMYLFQHVFLPINPRFSSIMVRDKDGKMKWKKVEVKPEDHMHVPIFPKSESIELYDQYFDDYVSKIMMERTPQDKPLWEIHLIKYPTSNAEGTLIFKLHHALGDGYSLMGALLSCLQRADDPSLPLSFPSRKPSQLLSPKKGFFKWFPSTIFSFFNSFSDFGWSIAKSSMLKDDKTPIWNGEEGVESQPCVLSNLSFSLDEIKTIKSKLGVTINDVITGVIFYGIRLYMQEMDKKARTSNSTGLVLLSTRNVGSYQSIQDMTKADSKSPWGNHISFLHVSIPKLSKASLSNPLEFIWKAQKIIKRKRNTFTVFLIEWLLDMELKLRGHEAVAKHIYDTLRNSSVVISNLIGPVEPMALANHPVKGLYFTMTGGPESINIAVMSYTRILRITLKTQKGFIDEQKFKFCMVRAFEVISKASMEIPS</sequence>
<dbReference type="Pfam" id="PF03007">
    <property type="entry name" value="WS_DGAT_cat"/>
    <property type="match status" value="1"/>
</dbReference>
<reference evidence="13" key="1">
    <citation type="journal article" date="2018" name="Nat. Plants">
        <title>Whole-genome landscape of Medicago truncatula symbiotic genes.</title>
        <authorList>
            <person name="Pecrix Y."/>
            <person name="Gamas P."/>
            <person name="Carrere S."/>
        </authorList>
    </citation>
    <scope>NUCLEOTIDE SEQUENCE</scope>
    <source>
        <tissue evidence="13">Leaves</tissue>
    </source>
</reference>
<dbReference type="AlphaFoldDB" id="A0A396I844"/>
<dbReference type="GO" id="GO:0019432">
    <property type="term" value="P:triglyceride biosynthetic process"/>
    <property type="evidence" value="ECO:0007669"/>
    <property type="project" value="UniProtKB-UniPathway"/>
</dbReference>
<dbReference type="GO" id="GO:0047196">
    <property type="term" value="F:long-chain-alcohol O-fatty-acyltransferase activity"/>
    <property type="evidence" value="ECO:0007669"/>
    <property type="project" value="UniProtKB-EC"/>
</dbReference>
<accession>A0A396I844</accession>
<keyword evidence="6" id="KW-0256">Endoplasmic reticulum</keyword>
<comment type="caution">
    <text evidence="13">The sequence shown here is derived from an EMBL/GenBank/DDBJ whole genome shotgun (WGS) entry which is preliminary data.</text>
</comment>